<dbReference type="PANTHER" id="PTHR18860">
    <property type="entry name" value="14-3-3 PROTEIN"/>
    <property type="match status" value="1"/>
</dbReference>
<keyword evidence="4" id="KW-1185">Reference proteome</keyword>
<evidence type="ECO:0000313" key="4">
    <source>
        <dbReference type="Proteomes" id="UP001281761"/>
    </source>
</evidence>
<dbReference type="CDD" id="cd08774">
    <property type="entry name" value="14-3-3"/>
    <property type="match status" value="1"/>
</dbReference>
<organism evidence="3 4">
    <name type="scientific">Blattamonas nauphoetae</name>
    <dbReference type="NCBI Taxonomy" id="2049346"/>
    <lineage>
        <taxon>Eukaryota</taxon>
        <taxon>Metamonada</taxon>
        <taxon>Preaxostyla</taxon>
        <taxon>Oxymonadida</taxon>
        <taxon>Blattamonas</taxon>
    </lineage>
</organism>
<dbReference type="SUPFAM" id="SSF48445">
    <property type="entry name" value="14-3-3 protein"/>
    <property type="match status" value="1"/>
</dbReference>
<dbReference type="InterPro" id="IPR000308">
    <property type="entry name" value="14-3-3"/>
</dbReference>
<evidence type="ECO:0000313" key="3">
    <source>
        <dbReference type="EMBL" id="KAK2947454.1"/>
    </source>
</evidence>
<accession>A0ABQ9X9A1</accession>
<gene>
    <name evidence="3" type="ORF">BLNAU_17604</name>
</gene>
<proteinExistence type="inferred from homology"/>
<dbReference type="Pfam" id="PF00244">
    <property type="entry name" value="14-3-3"/>
    <property type="match status" value="1"/>
</dbReference>
<dbReference type="Proteomes" id="UP001281761">
    <property type="component" value="Unassembled WGS sequence"/>
</dbReference>
<comment type="similarity">
    <text evidence="1">Belongs to the 14-3-3 family.</text>
</comment>
<evidence type="ECO:0000256" key="1">
    <source>
        <dbReference type="ARBA" id="ARBA00006141"/>
    </source>
</evidence>
<name>A0ABQ9X9A1_9EUKA</name>
<evidence type="ECO:0000259" key="2">
    <source>
        <dbReference type="SMART" id="SM00101"/>
    </source>
</evidence>
<dbReference type="SMART" id="SM00101">
    <property type="entry name" value="14_3_3"/>
    <property type="match status" value="1"/>
</dbReference>
<dbReference type="PIRSF" id="PIRSF000868">
    <property type="entry name" value="14-3-3"/>
    <property type="match status" value="1"/>
</dbReference>
<dbReference type="Gene3D" id="1.20.190.20">
    <property type="entry name" value="14-3-3 domain"/>
    <property type="match status" value="1"/>
</dbReference>
<comment type="caution">
    <text evidence="3">The sequence shown here is derived from an EMBL/GenBank/DDBJ whole genome shotgun (WGS) entry which is preliminary data.</text>
</comment>
<dbReference type="PRINTS" id="PR00305">
    <property type="entry name" value="1433ZETA"/>
</dbReference>
<feature type="domain" description="14-3-3" evidence="2">
    <location>
        <begin position="5"/>
        <end position="244"/>
    </location>
</feature>
<sequence>MTSHREALVFMAKVHEQTDHYEEMTKCIREVAKMKGNLTIEERTLLSVAYKNVVGAHRRAYRVLKSILTKERKRQRESHIKVIEQYLTVIVADLQRVCRELLTILRNNTIPNATGAEAIIFYHKLVGDYNRYLAEVVEGEEKTSCMKESSDAYQQAYELSLSLLPPTNPIRLGVALNLSVYLYEITGEREKAYDIAKTEFDNAIVLIDELSETSCEDATLILQLLRDNIHSWLIRFEDEAVVND</sequence>
<reference evidence="3 4" key="1">
    <citation type="journal article" date="2022" name="bioRxiv">
        <title>Genomics of Preaxostyla Flagellates Illuminates Evolutionary Transitions and the Path Towards Mitochondrial Loss.</title>
        <authorList>
            <person name="Novak L.V.F."/>
            <person name="Treitli S.C."/>
            <person name="Pyrih J."/>
            <person name="Halakuc P."/>
            <person name="Pipaliya S.V."/>
            <person name="Vacek V."/>
            <person name="Brzon O."/>
            <person name="Soukal P."/>
            <person name="Eme L."/>
            <person name="Dacks J.B."/>
            <person name="Karnkowska A."/>
            <person name="Elias M."/>
            <person name="Hampl V."/>
        </authorList>
    </citation>
    <scope>NUCLEOTIDE SEQUENCE [LARGE SCALE GENOMIC DNA]</scope>
    <source>
        <strain evidence="3">NAU3</strain>
        <tissue evidence="3">Gut</tissue>
    </source>
</reference>
<dbReference type="InterPro" id="IPR036815">
    <property type="entry name" value="14-3-3_dom_sf"/>
</dbReference>
<protein>
    <submittedName>
        <fullName evidence="3">14-3-3 protein</fullName>
    </submittedName>
</protein>
<dbReference type="EMBL" id="JARBJD010000200">
    <property type="protein sequence ID" value="KAK2947454.1"/>
    <property type="molecule type" value="Genomic_DNA"/>
</dbReference>
<dbReference type="InterPro" id="IPR023410">
    <property type="entry name" value="14-3-3_domain"/>
</dbReference>